<proteinExistence type="predicted"/>
<dbReference type="Pfam" id="PF00069">
    <property type="entry name" value="Pkinase"/>
    <property type="match status" value="1"/>
</dbReference>
<dbReference type="InterPro" id="IPR000719">
    <property type="entry name" value="Prot_kinase_dom"/>
</dbReference>
<dbReference type="SMART" id="SM00332">
    <property type="entry name" value="PP2Cc"/>
    <property type="match status" value="1"/>
</dbReference>
<evidence type="ECO:0000256" key="5">
    <source>
        <dbReference type="SAM" id="Phobius"/>
    </source>
</evidence>
<dbReference type="Proteomes" id="UP001597327">
    <property type="component" value="Unassembled WGS sequence"/>
</dbReference>
<gene>
    <name evidence="8" type="ORF">ACFSC7_05655</name>
</gene>
<keyword evidence="5" id="KW-0812">Transmembrane</keyword>
<reference evidence="9" key="1">
    <citation type="journal article" date="2019" name="Int. J. Syst. Evol. Microbiol.">
        <title>The Global Catalogue of Microorganisms (GCM) 10K type strain sequencing project: providing services to taxonomists for standard genome sequencing and annotation.</title>
        <authorList>
            <consortium name="The Broad Institute Genomics Platform"/>
            <consortium name="The Broad Institute Genome Sequencing Center for Infectious Disease"/>
            <person name="Wu L."/>
            <person name="Ma J."/>
        </authorList>
    </citation>
    <scope>NUCLEOTIDE SEQUENCE [LARGE SCALE GENOMIC DNA]</scope>
    <source>
        <strain evidence="9">JCM 3369</strain>
    </source>
</reference>
<dbReference type="SUPFAM" id="SSF56112">
    <property type="entry name" value="Protein kinase-like (PK-like)"/>
    <property type="match status" value="1"/>
</dbReference>
<feature type="domain" description="PPM-type phosphatase" evidence="7">
    <location>
        <begin position="8"/>
        <end position="239"/>
    </location>
</feature>
<dbReference type="InterPro" id="IPR011009">
    <property type="entry name" value="Kinase-like_dom_sf"/>
</dbReference>
<evidence type="ECO:0000256" key="1">
    <source>
        <dbReference type="ARBA" id="ARBA00022679"/>
    </source>
</evidence>
<accession>A0ABW4JU68</accession>
<evidence type="ECO:0000256" key="4">
    <source>
        <dbReference type="ARBA" id="ARBA00022840"/>
    </source>
</evidence>
<dbReference type="CDD" id="cd00143">
    <property type="entry name" value="PP2Cc"/>
    <property type="match status" value="1"/>
</dbReference>
<dbReference type="PROSITE" id="PS51746">
    <property type="entry name" value="PPM_2"/>
    <property type="match status" value="1"/>
</dbReference>
<dbReference type="Gene3D" id="1.10.510.10">
    <property type="entry name" value="Transferase(Phosphotransferase) domain 1"/>
    <property type="match status" value="1"/>
</dbReference>
<keyword evidence="9" id="KW-1185">Reference proteome</keyword>
<dbReference type="PANTHER" id="PTHR43289">
    <property type="entry name" value="MITOGEN-ACTIVATED PROTEIN KINASE KINASE KINASE 20-RELATED"/>
    <property type="match status" value="1"/>
</dbReference>
<dbReference type="Pfam" id="PF13672">
    <property type="entry name" value="PP2C_2"/>
    <property type="match status" value="1"/>
</dbReference>
<dbReference type="EMBL" id="JBHUFA010000001">
    <property type="protein sequence ID" value="MFD1694993.1"/>
    <property type="molecule type" value="Genomic_DNA"/>
</dbReference>
<dbReference type="PROSITE" id="PS00109">
    <property type="entry name" value="PROTEIN_KINASE_TYR"/>
    <property type="match status" value="1"/>
</dbReference>
<dbReference type="Gene3D" id="3.30.200.20">
    <property type="entry name" value="Phosphorylase Kinase, domain 1"/>
    <property type="match status" value="1"/>
</dbReference>
<dbReference type="InterPro" id="IPR036457">
    <property type="entry name" value="PPM-type-like_dom_sf"/>
</dbReference>
<keyword evidence="5" id="KW-0472">Membrane</keyword>
<protein>
    <submittedName>
        <fullName evidence="8">Protein kinase</fullName>
    </submittedName>
</protein>
<evidence type="ECO:0000259" key="6">
    <source>
        <dbReference type="PROSITE" id="PS50011"/>
    </source>
</evidence>
<keyword evidence="3 8" id="KW-0418">Kinase</keyword>
<keyword evidence="4" id="KW-0067">ATP-binding</keyword>
<dbReference type="PROSITE" id="PS50011">
    <property type="entry name" value="PROTEIN_KINASE_DOM"/>
    <property type="match status" value="1"/>
</dbReference>
<evidence type="ECO:0000256" key="2">
    <source>
        <dbReference type="ARBA" id="ARBA00022741"/>
    </source>
</evidence>
<dbReference type="InterPro" id="IPR008266">
    <property type="entry name" value="Tyr_kinase_AS"/>
</dbReference>
<dbReference type="GO" id="GO:0016301">
    <property type="term" value="F:kinase activity"/>
    <property type="evidence" value="ECO:0007669"/>
    <property type="project" value="UniProtKB-KW"/>
</dbReference>
<keyword evidence="5" id="KW-1133">Transmembrane helix</keyword>
<evidence type="ECO:0000313" key="9">
    <source>
        <dbReference type="Proteomes" id="UP001597327"/>
    </source>
</evidence>
<name>A0ABW4JU68_9HYPH</name>
<feature type="transmembrane region" description="Helical" evidence="5">
    <location>
        <begin position="559"/>
        <end position="578"/>
    </location>
</feature>
<keyword evidence="1" id="KW-0808">Transferase</keyword>
<organism evidence="8 9">
    <name type="scientific">Roseibium aestuarii</name>
    <dbReference type="NCBI Taxonomy" id="2600299"/>
    <lineage>
        <taxon>Bacteria</taxon>
        <taxon>Pseudomonadati</taxon>
        <taxon>Pseudomonadota</taxon>
        <taxon>Alphaproteobacteria</taxon>
        <taxon>Hyphomicrobiales</taxon>
        <taxon>Stappiaceae</taxon>
        <taxon>Roseibium</taxon>
    </lineage>
</organism>
<dbReference type="Gene3D" id="3.60.40.10">
    <property type="entry name" value="PPM-type phosphatase domain"/>
    <property type="match status" value="1"/>
</dbReference>
<sequence length="581" mass="62520">MSGALRISIGQHSHRGGKEINQDFHGALIPEGRLLAAKGVVAVVCDGISTSAHGREAAETACKSFLTDYYATPEGWSVRQAGDRVLSATNAWLYGRTRSGDGRYDPDRGFVCTFTAIVLKGRTAHVLHVGDARLYRVSAGSAAVLTRDHRQHLGEGETVLDRALGISPTLRIDYCAVPVAAGDVFLLATDGMAEHLGATGAADLAGRVDGDLDRLAGEAIDRAIASGANDNLTLQILRIDALPEFSGSDVPSLSGTLPLLADPRPGQVIDGLELIEQIHGSDRSRVFKARDLETGETVAVKVPADSATRDPGFLQALLMEEWVARRIDAPQVMKAWKGPGEREKSALYTVFEWVEGLSLTRWMQAHPQPDLAVVFALLRDMAAGVQAMHRRQMVHQDLRPENIVVTGEGRAVIIDFGSTRILGTEDGEPPLDPAHAAGLATHQYMAPEGFFGVPANPSFDVYALGIIAYQMLTGRLPYGGDMARAATPAAQSRVAYRPAAGPESRVPVWVDAALRKAVHVDPSRRHLEPAELLADLTRPNPLLPGVLHQAVFARDPVRFWQGVSLCLAVCVVWLIYLLSIA</sequence>
<evidence type="ECO:0000313" key="8">
    <source>
        <dbReference type="EMBL" id="MFD1694993.1"/>
    </source>
</evidence>
<dbReference type="PANTHER" id="PTHR43289:SF6">
    <property type="entry name" value="SERINE_THREONINE-PROTEIN KINASE NEKL-3"/>
    <property type="match status" value="1"/>
</dbReference>
<comment type="caution">
    <text evidence="8">The sequence shown here is derived from an EMBL/GenBank/DDBJ whole genome shotgun (WGS) entry which is preliminary data.</text>
</comment>
<dbReference type="SUPFAM" id="SSF81606">
    <property type="entry name" value="PP2C-like"/>
    <property type="match status" value="1"/>
</dbReference>
<feature type="domain" description="Protein kinase" evidence="6">
    <location>
        <begin position="272"/>
        <end position="543"/>
    </location>
</feature>
<keyword evidence="2" id="KW-0547">Nucleotide-binding</keyword>
<evidence type="ECO:0000259" key="7">
    <source>
        <dbReference type="PROSITE" id="PS51746"/>
    </source>
</evidence>
<evidence type="ECO:0000256" key="3">
    <source>
        <dbReference type="ARBA" id="ARBA00022777"/>
    </source>
</evidence>
<dbReference type="SMART" id="SM00331">
    <property type="entry name" value="PP2C_SIG"/>
    <property type="match status" value="1"/>
</dbReference>
<dbReference type="InterPro" id="IPR001932">
    <property type="entry name" value="PPM-type_phosphatase-like_dom"/>
</dbReference>
<dbReference type="RefSeq" id="WP_149891221.1">
    <property type="nucleotide sequence ID" value="NZ_JBHUFA010000001.1"/>
</dbReference>
<dbReference type="CDD" id="cd14014">
    <property type="entry name" value="STKc_PknB_like"/>
    <property type="match status" value="1"/>
</dbReference>